<dbReference type="EMBL" id="FZOD01000050">
    <property type="protein sequence ID" value="SNT48709.1"/>
    <property type="molecule type" value="Genomic_DNA"/>
</dbReference>
<name>A0A239N3F3_9ACTN</name>
<dbReference type="RefSeq" id="WP_143653446.1">
    <property type="nucleotide sequence ID" value="NZ_FZOD01000050.1"/>
</dbReference>
<sequence length="528" mass="59013">MPKKRSYSQRLGTAGENAFRIFCQQNLIVPNKLEEDFGIDFLCQVDNATNYRETGIIGGSIIGACVRAVDNPDGRIKLSRADAEALLLAQFPMLVIMVKLDGISNADVYYRFVDQEFAIQLSELLASEKTSTSFTSDRFKTAQSFKNDLGAAIAPGYVERIKAIVAERSVSSLLGDAQIEVRRTPERQTTLVTAIDLYAYFEQGTKEERRALYLATFGAPDFRTERISKLAVKAKLLGSLSQLPRPYVLRGFTVDEPIIVRVEGPAGASSCEFLRTSNAHHFGLVHQAGFSLTISRRKKSKGVWVHKMDVLVDPDAACYLEDWPELAEFLSKCMPGARISFGEPAEFEIEVDYFRDIGKCVDFARALNLAGTLDGWDEGPIPLQEFDAKESRNTAFWLASIGQNQSALQGFGLQWVTVDVTKLATKRAIIWTPVVSNTAKHSIISWVESQGEIYMHVGDACGFKLTNYLSCELEVVEKIRKSSKWPEIFISRGFPVAAIESEKAVRMNVDYPHLEDIHVIWKAYEPME</sequence>
<evidence type="ECO:0000313" key="1">
    <source>
        <dbReference type="EMBL" id="SNT48709.1"/>
    </source>
</evidence>
<evidence type="ECO:0000313" key="2">
    <source>
        <dbReference type="Proteomes" id="UP000198282"/>
    </source>
</evidence>
<dbReference type="AlphaFoldDB" id="A0A239N3F3"/>
<accession>A0A239N3F3</accession>
<proteinExistence type="predicted"/>
<organism evidence="1 2">
    <name type="scientific">Streptosporangium subroseum</name>
    <dbReference type="NCBI Taxonomy" id="106412"/>
    <lineage>
        <taxon>Bacteria</taxon>
        <taxon>Bacillati</taxon>
        <taxon>Actinomycetota</taxon>
        <taxon>Actinomycetes</taxon>
        <taxon>Streptosporangiales</taxon>
        <taxon>Streptosporangiaceae</taxon>
        <taxon>Streptosporangium</taxon>
    </lineage>
</organism>
<protein>
    <submittedName>
        <fullName evidence="1">Uncharacterized protein</fullName>
    </submittedName>
</protein>
<dbReference type="Proteomes" id="UP000198282">
    <property type="component" value="Unassembled WGS sequence"/>
</dbReference>
<reference evidence="1 2" key="1">
    <citation type="submission" date="2017-06" db="EMBL/GenBank/DDBJ databases">
        <authorList>
            <person name="Kim H.J."/>
            <person name="Triplett B.A."/>
        </authorList>
    </citation>
    <scope>NUCLEOTIDE SEQUENCE [LARGE SCALE GENOMIC DNA]</scope>
    <source>
        <strain evidence="1 2">CGMCC 4.2132</strain>
    </source>
</reference>
<gene>
    <name evidence="1" type="ORF">SAMN05216276_10503</name>
</gene>
<dbReference type="OrthoDB" id="5176406at2"/>
<keyword evidence="2" id="KW-1185">Reference proteome</keyword>